<keyword evidence="2" id="KW-1185">Reference proteome</keyword>
<accession>A0A4V1AL64</accession>
<proteinExistence type="predicted"/>
<gene>
    <name evidence="1" type="ORF">NBC122_01859</name>
</gene>
<reference evidence="1 2" key="1">
    <citation type="submission" date="2019-03" db="EMBL/GenBank/DDBJ databases">
        <authorList>
            <person name="Kim H."/>
            <person name="Yu S.-M."/>
        </authorList>
    </citation>
    <scope>NUCLEOTIDE SEQUENCE [LARGE SCALE GENOMIC DNA]</scope>
    <source>
        <strain evidence="1 2">NBC122</strain>
    </source>
</reference>
<protein>
    <submittedName>
        <fullName evidence="1">Uncharacterized protein</fullName>
    </submittedName>
</protein>
<evidence type="ECO:0000313" key="2">
    <source>
        <dbReference type="Proteomes" id="UP000294419"/>
    </source>
</evidence>
<evidence type="ECO:0000313" key="1">
    <source>
        <dbReference type="EMBL" id="QBO58674.1"/>
    </source>
</evidence>
<name>A0A4V1AL64_9FLAO</name>
<sequence>MFKKGEGFKVLNHKISDQRNRICVLSRILQEILCPAFVCNFKFKKNI</sequence>
<organism evidence="1 2">
    <name type="scientific">Chryseobacterium salivictor</name>
    <dbReference type="NCBI Taxonomy" id="2547600"/>
    <lineage>
        <taxon>Bacteria</taxon>
        <taxon>Pseudomonadati</taxon>
        <taxon>Bacteroidota</taxon>
        <taxon>Flavobacteriia</taxon>
        <taxon>Flavobacteriales</taxon>
        <taxon>Weeksellaceae</taxon>
        <taxon>Chryseobacterium group</taxon>
        <taxon>Chryseobacterium</taxon>
    </lineage>
</organism>
<dbReference type="AlphaFoldDB" id="A0A4V1AL64"/>
<dbReference type="EMBL" id="CP037954">
    <property type="protein sequence ID" value="QBO58674.1"/>
    <property type="molecule type" value="Genomic_DNA"/>
</dbReference>
<dbReference type="KEGG" id="csal:NBC122_01859"/>
<dbReference type="Proteomes" id="UP000294419">
    <property type="component" value="Chromosome"/>
</dbReference>